<keyword evidence="3" id="KW-0479">Metal-binding</keyword>
<comment type="cofactor">
    <cofactor evidence="2">
        <name>Mg(2+)</name>
        <dbReference type="ChEBI" id="CHEBI:18420"/>
    </cofactor>
</comment>
<gene>
    <name evidence="8" type="ORF">ADEAN_000269000</name>
</gene>
<comment type="cofactor">
    <cofactor evidence="1">
        <name>Mn(2+)</name>
        <dbReference type="ChEBI" id="CHEBI:29035"/>
    </cofactor>
</comment>
<dbReference type="InterPro" id="IPR015797">
    <property type="entry name" value="NUDIX_hydrolase-like_dom_sf"/>
</dbReference>
<evidence type="ECO:0000256" key="1">
    <source>
        <dbReference type="ARBA" id="ARBA00001936"/>
    </source>
</evidence>
<keyword evidence="6" id="KW-0464">Manganese</keyword>
<dbReference type="PANTHER" id="PTHR12318">
    <property type="entry name" value="TESTOSTERONE-REGULATED PROTEIN RP2"/>
    <property type="match status" value="1"/>
</dbReference>
<dbReference type="GO" id="GO:0046872">
    <property type="term" value="F:metal ion binding"/>
    <property type="evidence" value="ECO:0007669"/>
    <property type="project" value="UniProtKB-KW"/>
</dbReference>
<reference evidence="8 9" key="1">
    <citation type="submission" date="2020-08" db="EMBL/GenBank/DDBJ databases">
        <authorList>
            <person name="Newling K."/>
            <person name="Davey J."/>
            <person name="Forrester S."/>
        </authorList>
    </citation>
    <scope>NUCLEOTIDE SEQUENCE [LARGE SCALE GENOMIC DNA]</scope>
    <source>
        <strain evidence="9">Crithidia deanei Carvalho (ATCC PRA-265)</strain>
    </source>
</reference>
<evidence type="ECO:0000256" key="6">
    <source>
        <dbReference type="ARBA" id="ARBA00023211"/>
    </source>
</evidence>
<dbReference type="InterPro" id="IPR039121">
    <property type="entry name" value="NUDT19"/>
</dbReference>
<dbReference type="SUPFAM" id="SSF55811">
    <property type="entry name" value="Nudix"/>
    <property type="match status" value="1"/>
</dbReference>
<feature type="domain" description="Nudix hydrolase" evidence="7">
    <location>
        <begin position="1"/>
        <end position="170"/>
    </location>
</feature>
<dbReference type="PANTHER" id="PTHR12318:SF0">
    <property type="entry name" value="ACYL-COENZYME A DIPHOSPHATASE NUDT19"/>
    <property type="match status" value="1"/>
</dbReference>
<dbReference type="CDD" id="cd18870">
    <property type="entry name" value="NUDIX_AcylCoAdiphos_Nudt19"/>
    <property type="match status" value="1"/>
</dbReference>
<dbReference type="Gene3D" id="3.90.79.10">
    <property type="entry name" value="Nucleoside Triphosphate Pyrophosphohydrolase"/>
    <property type="match status" value="2"/>
</dbReference>
<name>A0A7G2C6Y5_9TRYP</name>
<proteinExistence type="predicted"/>
<protein>
    <submittedName>
        <fullName evidence="8">NUDIX domain containing protein, putative</fullName>
    </submittedName>
</protein>
<dbReference type="Proteomes" id="UP000515908">
    <property type="component" value="Chromosome 04"/>
</dbReference>
<dbReference type="Pfam" id="PF00293">
    <property type="entry name" value="NUDIX"/>
    <property type="match status" value="1"/>
</dbReference>
<dbReference type="InterPro" id="IPR000086">
    <property type="entry name" value="NUDIX_hydrolase_dom"/>
</dbReference>
<keyword evidence="9" id="KW-1185">Reference proteome</keyword>
<evidence type="ECO:0000313" key="8">
    <source>
        <dbReference type="EMBL" id="CAD2215235.1"/>
    </source>
</evidence>
<dbReference type="VEuPathDB" id="TriTrypDB:ADEAN_000269000"/>
<organism evidence="8 9">
    <name type="scientific">Angomonas deanei</name>
    <dbReference type="NCBI Taxonomy" id="59799"/>
    <lineage>
        <taxon>Eukaryota</taxon>
        <taxon>Discoba</taxon>
        <taxon>Euglenozoa</taxon>
        <taxon>Kinetoplastea</taxon>
        <taxon>Metakinetoplastina</taxon>
        <taxon>Trypanosomatida</taxon>
        <taxon>Trypanosomatidae</taxon>
        <taxon>Strigomonadinae</taxon>
        <taxon>Angomonas</taxon>
    </lineage>
</organism>
<evidence type="ECO:0000256" key="4">
    <source>
        <dbReference type="ARBA" id="ARBA00022801"/>
    </source>
</evidence>
<keyword evidence="5" id="KW-0460">Magnesium</keyword>
<dbReference type="GO" id="GO:0005739">
    <property type="term" value="C:mitochondrion"/>
    <property type="evidence" value="ECO:0007669"/>
    <property type="project" value="TreeGrafter"/>
</dbReference>
<evidence type="ECO:0000313" key="9">
    <source>
        <dbReference type="Proteomes" id="UP000515908"/>
    </source>
</evidence>
<dbReference type="GO" id="GO:0016818">
    <property type="term" value="F:hydrolase activity, acting on acid anhydrides, in phosphorus-containing anhydrides"/>
    <property type="evidence" value="ECO:0007669"/>
    <property type="project" value="InterPro"/>
</dbReference>
<sequence>MRPAVTLVLLTGDKLGAIQVLMVKRHAGARFMPNVYVFPGGGVEPEDAHALTGTASAVEEVAGRRGALRELTEETGAVLGADGQLRVGSAPEPQAAARLLPLGRWLTPVAMRYQYDTRFYGAVVRHAVDTLPLVPQEREVSQLVWVTPQTALQDHEDPSSPFTLPPPTYLLLHALHRQSGFHPLADHWERELLAPRYDPQHVEGHYEEAYHVTRPEVTLEKGVMQTGVIGEHYFNEFAFPNKEGILSAGHYQLPNPVLKEKYVRLTVQSEHGVPEGEWKTLQH</sequence>
<evidence type="ECO:0000259" key="7">
    <source>
        <dbReference type="PROSITE" id="PS51462"/>
    </source>
</evidence>
<dbReference type="AlphaFoldDB" id="A0A7G2C6Y5"/>
<accession>A0A7G2C6Y5</accession>
<evidence type="ECO:0000256" key="2">
    <source>
        <dbReference type="ARBA" id="ARBA00001946"/>
    </source>
</evidence>
<keyword evidence="4" id="KW-0378">Hydrolase</keyword>
<dbReference type="EMBL" id="LR877148">
    <property type="protein sequence ID" value="CAD2215235.1"/>
    <property type="molecule type" value="Genomic_DNA"/>
</dbReference>
<evidence type="ECO:0000256" key="3">
    <source>
        <dbReference type="ARBA" id="ARBA00022723"/>
    </source>
</evidence>
<dbReference type="PROSITE" id="PS51462">
    <property type="entry name" value="NUDIX"/>
    <property type="match status" value="1"/>
</dbReference>
<dbReference type="OrthoDB" id="1695362at2759"/>
<evidence type="ECO:0000256" key="5">
    <source>
        <dbReference type="ARBA" id="ARBA00022842"/>
    </source>
</evidence>